<gene>
    <name evidence="1" type="ORF">K4G66_22295</name>
</gene>
<sequence length="224" mass="25983">MSSSEDRIIKALNEKGALKQQIYRQTKEVFDQLCEVLEGMASRTDEAMSEESHVKVAYERHGDFESSLRFSGDTLVFMMHTNIFTFNPEYFVHKSEYVKQDPTRAYCGMIMVYNFLTDSIRYNRLSDVGYMIGRIFINKDKHFFVEGRKEFAFKYSSFSQKPIDQQTLHQMSETAVVHAIDFDLFVPPIDVSKQITLKEKLQATGLSAIRTGKRVGFEFLSDQQ</sequence>
<dbReference type="EMBL" id="CP120682">
    <property type="protein sequence ID" value="WKN35111.1"/>
    <property type="molecule type" value="Genomic_DNA"/>
</dbReference>
<proteinExistence type="predicted"/>
<name>A0AA49JCU2_9BACT</name>
<evidence type="ECO:0000313" key="1">
    <source>
        <dbReference type="EMBL" id="WKN35111.1"/>
    </source>
</evidence>
<accession>A0AA49JCU2</accession>
<organism evidence="1">
    <name type="scientific">Roseihalotalea indica</name>
    <dbReference type="NCBI Taxonomy" id="2867963"/>
    <lineage>
        <taxon>Bacteria</taxon>
        <taxon>Pseudomonadati</taxon>
        <taxon>Bacteroidota</taxon>
        <taxon>Cytophagia</taxon>
        <taxon>Cytophagales</taxon>
        <taxon>Catalimonadaceae</taxon>
        <taxon>Roseihalotalea</taxon>
    </lineage>
</organism>
<reference evidence="1" key="2">
    <citation type="journal article" date="2024" name="Antonie Van Leeuwenhoek">
        <title>Roseihalotalea indica gen. nov., sp. nov., a halophilic Bacteroidetes from mesopelagic Southwest Indian Ocean with higher carbohydrate metabolic potential.</title>
        <authorList>
            <person name="Chen B."/>
            <person name="Zhang M."/>
            <person name="Lin D."/>
            <person name="Ye J."/>
            <person name="Tang K."/>
        </authorList>
    </citation>
    <scope>NUCLEOTIDE SEQUENCE</scope>
    <source>
        <strain evidence="1">TK19036</strain>
    </source>
</reference>
<protein>
    <submittedName>
        <fullName evidence="1">Uncharacterized protein</fullName>
    </submittedName>
</protein>
<reference evidence="1" key="1">
    <citation type="journal article" date="2023" name="Comput. Struct. Biotechnol. J.">
        <title>Discovery of a novel marine Bacteroidetes with a rich repertoire of carbohydrate-active enzymes.</title>
        <authorList>
            <person name="Chen B."/>
            <person name="Liu G."/>
            <person name="Chen Q."/>
            <person name="Wang H."/>
            <person name="Liu L."/>
            <person name="Tang K."/>
        </authorList>
    </citation>
    <scope>NUCLEOTIDE SEQUENCE</scope>
    <source>
        <strain evidence="1">TK19036</strain>
    </source>
</reference>
<dbReference type="AlphaFoldDB" id="A0AA49JCU2"/>